<accession>A0A7S0JC57</accession>
<sequence>MERSVNLQLQHFRLLNDRALQLWLHASWDAFYQRCHSSSGQSWRFLSELQQSDREWFFVPMRGLKQGSAENPFLQHRSKSAGYHCEIEPSKIAQRLMAVRAQLASEWREELIVLASGHPHGSSHPDEQLLAGLATRYAFHELLEDLKSLPSQAPLHAFLSNYMLQHSMCMKPTGDAEGMLSKLAVQPIGIRGSSIVDPPQLALEVRSRRTQILANMAHTLESTEDENRSVRTSFLENCLRIE</sequence>
<protein>
    <submittedName>
        <fullName evidence="1">Uncharacterized protein</fullName>
    </submittedName>
</protein>
<proteinExistence type="predicted"/>
<dbReference type="EMBL" id="HBER01043333">
    <property type="protein sequence ID" value="CAD8546524.1"/>
    <property type="molecule type" value="Transcribed_RNA"/>
</dbReference>
<name>A0A7S0JC57_9EUKA</name>
<evidence type="ECO:0000313" key="1">
    <source>
        <dbReference type="EMBL" id="CAD8546524.1"/>
    </source>
</evidence>
<organism evidence="1">
    <name type="scientific">Calcidiscus leptoporus</name>
    <dbReference type="NCBI Taxonomy" id="127549"/>
    <lineage>
        <taxon>Eukaryota</taxon>
        <taxon>Haptista</taxon>
        <taxon>Haptophyta</taxon>
        <taxon>Prymnesiophyceae</taxon>
        <taxon>Coccolithales</taxon>
        <taxon>Calcidiscaceae</taxon>
        <taxon>Calcidiscus</taxon>
    </lineage>
</organism>
<dbReference type="AlphaFoldDB" id="A0A7S0JC57"/>
<reference evidence="1" key="1">
    <citation type="submission" date="2021-01" db="EMBL/GenBank/DDBJ databases">
        <authorList>
            <person name="Corre E."/>
            <person name="Pelletier E."/>
            <person name="Niang G."/>
            <person name="Scheremetjew M."/>
            <person name="Finn R."/>
            <person name="Kale V."/>
            <person name="Holt S."/>
            <person name="Cochrane G."/>
            <person name="Meng A."/>
            <person name="Brown T."/>
            <person name="Cohen L."/>
        </authorList>
    </citation>
    <scope>NUCLEOTIDE SEQUENCE</scope>
    <source>
        <strain evidence="1">RCC1130</strain>
    </source>
</reference>
<gene>
    <name evidence="1" type="ORF">CLEP1334_LOCUS21814</name>
</gene>